<evidence type="ECO:0000256" key="1">
    <source>
        <dbReference type="ARBA" id="ARBA00022630"/>
    </source>
</evidence>
<dbReference type="FunFam" id="3.50.50.60:FF:000153">
    <property type="entry name" value="Salicylate hydroxylase, putative"/>
    <property type="match status" value="1"/>
</dbReference>
<dbReference type="PANTHER" id="PTHR46720:SF3">
    <property type="entry name" value="FAD-BINDING DOMAIN-CONTAINING PROTEIN-RELATED"/>
    <property type="match status" value="1"/>
</dbReference>
<evidence type="ECO:0000313" key="6">
    <source>
        <dbReference type="Proteomes" id="UP000620124"/>
    </source>
</evidence>
<dbReference type="GO" id="GO:0016491">
    <property type="term" value="F:oxidoreductase activity"/>
    <property type="evidence" value="ECO:0007669"/>
    <property type="project" value="UniProtKB-KW"/>
</dbReference>
<reference evidence="5" key="1">
    <citation type="submission" date="2020-05" db="EMBL/GenBank/DDBJ databases">
        <title>Mycena genomes resolve the evolution of fungal bioluminescence.</title>
        <authorList>
            <person name="Tsai I.J."/>
        </authorList>
    </citation>
    <scope>NUCLEOTIDE SEQUENCE</scope>
    <source>
        <strain evidence="5">CCC161011</strain>
    </source>
</reference>
<dbReference type="Proteomes" id="UP000620124">
    <property type="component" value="Unassembled WGS sequence"/>
</dbReference>
<dbReference type="Gene3D" id="3.50.50.60">
    <property type="entry name" value="FAD/NAD(P)-binding domain"/>
    <property type="match status" value="1"/>
</dbReference>
<dbReference type="PRINTS" id="PR00420">
    <property type="entry name" value="RNGMNOXGNASE"/>
</dbReference>
<dbReference type="EMBL" id="JACAZI010000025">
    <property type="protein sequence ID" value="KAF7334926.1"/>
    <property type="molecule type" value="Genomic_DNA"/>
</dbReference>
<accession>A0A8H6X6C6</accession>
<dbReference type="GO" id="GO:0071949">
    <property type="term" value="F:FAD binding"/>
    <property type="evidence" value="ECO:0007669"/>
    <property type="project" value="InterPro"/>
</dbReference>
<keyword evidence="1" id="KW-0285">Flavoprotein</keyword>
<feature type="domain" description="FAD-binding" evidence="4">
    <location>
        <begin position="10"/>
        <end position="366"/>
    </location>
</feature>
<evidence type="ECO:0000256" key="2">
    <source>
        <dbReference type="ARBA" id="ARBA00022827"/>
    </source>
</evidence>
<organism evidence="5 6">
    <name type="scientific">Mycena venus</name>
    <dbReference type="NCBI Taxonomy" id="2733690"/>
    <lineage>
        <taxon>Eukaryota</taxon>
        <taxon>Fungi</taxon>
        <taxon>Dikarya</taxon>
        <taxon>Basidiomycota</taxon>
        <taxon>Agaricomycotina</taxon>
        <taxon>Agaricomycetes</taxon>
        <taxon>Agaricomycetidae</taxon>
        <taxon>Agaricales</taxon>
        <taxon>Marasmiineae</taxon>
        <taxon>Mycenaceae</taxon>
        <taxon>Mycena</taxon>
    </lineage>
</organism>
<dbReference type="AlphaFoldDB" id="A0A8H6X6C6"/>
<keyword evidence="3" id="KW-0560">Oxidoreductase</keyword>
<evidence type="ECO:0000256" key="3">
    <source>
        <dbReference type="ARBA" id="ARBA00023002"/>
    </source>
</evidence>
<keyword evidence="6" id="KW-1185">Reference proteome</keyword>
<dbReference type="SUPFAM" id="SSF54373">
    <property type="entry name" value="FAD-linked reductases, C-terminal domain"/>
    <property type="match status" value="1"/>
</dbReference>
<sequence>MSSNASKSFTVAVVGGGIAGLTLAIALEQRGIPVQVYERTPHFREIGAGISFSPNAVRAMEVCALSVRAAFDAVATLNGWESKRKVWFDYYDGMAPEACDILFTISSSTGQNGLHRAHFLDELVKQFPAEKAHFGKMLEDIEECDSGKLVMRFADGTTAEADAVVGCDGIHSRVRKLIIGEDHPAARPTYTHKYAYRGLVPMQKAIEAIGEEKARNSCMFLGERGHVLTFPMERGEILNMVAFHEDKSDWADDQHMTRPSTREAALEDFKDFGHDVTKVLELTPAENSIWAIFDLCHPLPTYTKGRLLVTGDAAHATSPHHGSGAGFAIEDSAFLAELLADERVKSTRDLEAVFATFDEARRERGNWLVKSSRFVGEADEAMAPGIGPVARDWKKIQDEVEDRYYNTIISYDTQKEADKAKELLHNKLA</sequence>
<gene>
    <name evidence="5" type="ORF">MVEN_02242300</name>
</gene>
<evidence type="ECO:0000313" key="5">
    <source>
        <dbReference type="EMBL" id="KAF7334926.1"/>
    </source>
</evidence>
<dbReference type="GO" id="GO:0044550">
    <property type="term" value="P:secondary metabolite biosynthetic process"/>
    <property type="evidence" value="ECO:0007669"/>
    <property type="project" value="TreeGrafter"/>
</dbReference>
<proteinExistence type="predicted"/>
<dbReference type="PANTHER" id="PTHR46720">
    <property type="entry name" value="HYDROXYLASE, PUTATIVE (AFU_ORTHOLOGUE AFUA_3G01460)-RELATED"/>
    <property type="match status" value="1"/>
</dbReference>
<dbReference type="InterPro" id="IPR051104">
    <property type="entry name" value="FAD_monoxygenase"/>
</dbReference>
<dbReference type="OrthoDB" id="417877at2759"/>
<protein>
    <submittedName>
        <fullName evidence="5">Salicylate hydroxylase</fullName>
    </submittedName>
</protein>
<dbReference type="SUPFAM" id="SSF51905">
    <property type="entry name" value="FAD/NAD(P)-binding domain"/>
    <property type="match status" value="1"/>
</dbReference>
<keyword evidence="2" id="KW-0274">FAD</keyword>
<dbReference type="InterPro" id="IPR002938">
    <property type="entry name" value="FAD-bd"/>
</dbReference>
<dbReference type="Pfam" id="PF01494">
    <property type="entry name" value="FAD_binding_3"/>
    <property type="match status" value="1"/>
</dbReference>
<evidence type="ECO:0000259" key="4">
    <source>
        <dbReference type="Pfam" id="PF01494"/>
    </source>
</evidence>
<comment type="caution">
    <text evidence="5">The sequence shown here is derived from an EMBL/GenBank/DDBJ whole genome shotgun (WGS) entry which is preliminary data.</text>
</comment>
<dbReference type="InterPro" id="IPR036188">
    <property type="entry name" value="FAD/NAD-bd_sf"/>
</dbReference>
<name>A0A8H6X6C6_9AGAR</name>